<proteinExistence type="predicted"/>
<feature type="domain" description="MAM" evidence="2">
    <location>
        <begin position="427"/>
        <end position="590"/>
    </location>
</feature>
<dbReference type="Pfam" id="PF00629">
    <property type="entry name" value="MAM"/>
    <property type="match status" value="5"/>
</dbReference>
<feature type="domain" description="MAM" evidence="2">
    <location>
        <begin position="126"/>
        <end position="269"/>
    </location>
</feature>
<dbReference type="AlphaFoldDB" id="A0AAV3AES8"/>
<dbReference type="PANTHER" id="PTHR23282">
    <property type="entry name" value="APICAL ENDOSOMAL GLYCOPROTEIN PRECURSOR"/>
    <property type="match status" value="1"/>
</dbReference>
<name>A0AAV3AES8_PYXAD</name>
<dbReference type="CDD" id="cd06263">
    <property type="entry name" value="MAM"/>
    <property type="match status" value="3"/>
</dbReference>
<feature type="domain" description="MAM" evidence="2">
    <location>
        <begin position="1"/>
        <end position="93"/>
    </location>
</feature>
<dbReference type="EMBL" id="DYDO01000007">
    <property type="protein sequence ID" value="DBA21487.1"/>
    <property type="molecule type" value="Genomic_DNA"/>
</dbReference>
<dbReference type="PANTHER" id="PTHR23282:SF129">
    <property type="entry name" value="APICAL ENDOSOMAL GLYCOPROTEIN"/>
    <property type="match status" value="1"/>
</dbReference>
<dbReference type="InterPro" id="IPR013320">
    <property type="entry name" value="ConA-like_dom_sf"/>
</dbReference>
<reference evidence="3" key="1">
    <citation type="thesis" date="2020" institute="ProQuest LLC" country="789 East Eisenhower Parkway, Ann Arbor, MI, USA">
        <title>Comparative Genomics and Chromosome Evolution.</title>
        <authorList>
            <person name="Mudd A.B."/>
        </authorList>
    </citation>
    <scope>NUCLEOTIDE SEQUENCE</scope>
    <source>
        <strain evidence="3">1538</strain>
        <tissue evidence="3">Blood</tissue>
    </source>
</reference>
<dbReference type="Proteomes" id="UP001181693">
    <property type="component" value="Unassembled WGS sequence"/>
</dbReference>
<accession>A0AAV3AES8</accession>
<keyword evidence="4" id="KW-1185">Reference proteome</keyword>
<dbReference type="SMART" id="SM00137">
    <property type="entry name" value="MAM"/>
    <property type="match status" value="3"/>
</dbReference>
<dbReference type="Gene3D" id="2.60.120.200">
    <property type="match status" value="5"/>
</dbReference>
<evidence type="ECO:0000313" key="3">
    <source>
        <dbReference type="EMBL" id="DBA21487.1"/>
    </source>
</evidence>
<evidence type="ECO:0000259" key="2">
    <source>
        <dbReference type="PROSITE" id="PS50060"/>
    </source>
</evidence>
<feature type="domain" description="MAM" evidence="2">
    <location>
        <begin position="278"/>
        <end position="425"/>
    </location>
</feature>
<evidence type="ECO:0000313" key="4">
    <source>
        <dbReference type="Proteomes" id="UP001181693"/>
    </source>
</evidence>
<protein>
    <recommendedName>
        <fullName evidence="2">MAM domain-containing protein</fullName>
    </recommendedName>
</protein>
<dbReference type="PROSITE" id="PS50060">
    <property type="entry name" value="MAM_2"/>
    <property type="match status" value="5"/>
</dbReference>
<evidence type="ECO:0000256" key="1">
    <source>
        <dbReference type="SAM" id="Phobius"/>
    </source>
</evidence>
<keyword evidence="1" id="KW-1133">Transmembrane helix</keyword>
<feature type="transmembrane region" description="Helical" evidence="1">
    <location>
        <begin position="773"/>
        <end position="794"/>
    </location>
</feature>
<sequence>MTSPQLQADSTLPCFLVFYYLLDGSSSSSLVIKDSGNNVLLQRNGNRGPVWLREKIVLQNINQNFQISIEGVVGSENDTVALDDLILSSGCKVLGNSTTNLFGSPSLPKQSEINVREICNKVEIFDFKKGVEGWTDVSIGQLKWENSKGGDVGPSLNVMKAEGNLKTHAEIYSPLVCPVQPSCVLNLTYYFNSGPSGFLSLKIRNAQLGTHTHVWHSTGGRSTLWSTVAIPIGERTQPFQLVLSGSVDPHPAGNWRALVEKIQFIGCMNDSPNDTGPVTCNFEDGMCGWYQDLTDEIDWKLGSLSDHTTGQGLYMYVKGDSRENRGNIARLRSYPQTVPTHLQCLSFHYRLHGPDTGTLNIYSIYDGGNEELLWTRTGTHGNRWHRDSLTLTGKPYQLILEAVCDGSVGHMAFDDITITSGTCPAPTSCTFEAGTCGFSSEGTYTWKLHQHSCSESHNGPYFDHTLQTLTGHYMLTDSSISSLPRKKTAILTSSTYTAQPDEACLNFWYQLGGVEPGKLTLYIEEDTGKKKVKRKLLDTSGKHQETWHHKSLAIQSEKPWKLLFEAEGAGGDRSYIAVDDIHIRHHRCHEAVSCDFERGSCAWTNVRIPLMDTYDWDWTYGNALDRPNMAPCKDHTTGTAEGHYAFVDTGAMHAEGTSAWLISEHLPATSGSCFSFWYRTDSQENFHVAELILYITSAQGLQPIWLLRDFQSSDWQEQQLQINSTLEFQIVFEALKGSHPQSAILALDDVKYTPDILCNRQPKRKEKNNSGTIWAIVLSVIIILLFLLLIFFIYRRWMRNRGDSPPLPEQGEQIDGFDNMSYDRFQNEDAASTSSGR</sequence>
<organism evidence="3 4">
    <name type="scientific">Pyxicephalus adspersus</name>
    <name type="common">African bullfrog</name>
    <dbReference type="NCBI Taxonomy" id="30357"/>
    <lineage>
        <taxon>Eukaryota</taxon>
        <taxon>Metazoa</taxon>
        <taxon>Chordata</taxon>
        <taxon>Craniata</taxon>
        <taxon>Vertebrata</taxon>
        <taxon>Euteleostomi</taxon>
        <taxon>Amphibia</taxon>
        <taxon>Batrachia</taxon>
        <taxon>Anura</taxon>
        <taxon>Neobatrachia</taxon>
        <taxon>Ranoidea</taxon>
        <taxon>Pyxicephalidae</taxon>
        <taxon>Pyxicephalinae</taxon>
        <taxon>Pyxicephalus</taxon>
    </lineage>
</organism>
<dbReference type="SUPFAM" id="SSF49899">
    <property type="entry name" value="Concanavalin A-like lectins/glucanases"/>
    <property type="match status" value="5"/>
</dbReference>
<comment type="caution">
    <text evidence="3">The sequence shown here is derived from an EMBL/GenBank/DDBJ whole genome shotgun (WGS) entry which is preliminary data.</text>
</comment>
<feature type="domain" description="MAM" evidence="2">
    <location>
        <begin position="592"/>
        <end position="760"/>
    </location>
</feature>
<keyword evidence="1" id="KW-0812">Transmembrane</keyword>
<dbReference type="InterPro" id="IPR000998">
    <property type="entry name" value="MAM_dom"/>
</dbReference>
<dbReference type="InterPro" id="IPR051560">
    <property type="entry name" value="MAM_domain-containing"/>
</dbReference>
<gene>
    <name evidence="3" type="ORF">GDO54_018114</name>
</gene>
<dbReference type="GO" id="GO:0016020">
    <property type="term" value="C:membrane"/>
    <property type="evidence" value="ECO:0007669"/>
    <property type="project" value="InterPro"/>
</dbReference>
<keyword evidence="1" id="KW-0472">Membrane</keyword>